<dbReference type="Proteomes" id="UP000019140">
    <property type="component" value="Unassembled WGS sequence"/>
</dbReference>
<dbReference type="SUPFAM" id="SSF88723">
    <property type="entry name" value="PIN domain-like"/>
    <property type="match status" value="1"/>
</dbReference>
<keyword evidence="2" id="KW-1185">Reference proteome</keyword>
<gene>
    <name evidence="1" type="ORF">ETSY2_34465</name>
</gene>
<dbReference type="PATRIC" id="fig|1429439.4.peg.5836"/>
<organism evidence="1 2">
    <name type="scientific">Candidatus Entotheonella gemina</name>
    <dbReference type="NCBI Taxonomy" id="1429439"/>
    <lineage>
        <taxon>Bacteria</taxon>
        <taxon>Pseudomonadati</taxon>
        <taxon>Nitrospinota/Tectimicrobiota group</taxon>
        <taxon>Candidatus Tectimicrobiota</taxon>
        <taxon>Candidatus Entotheonellia</taxon>
        <taxon>Candidatus Entotheonellales</taxon>
        <taxon>Candidatus Entotheonellaceae</taxon>
        <taxon>Candidatus Entotheonella</taxon>
    </lineage>
</organism>
<comment type="caution">
    <text evidence="1">The sequence shown here is derived from an EMBL/GenBank/DDBJ whole genome shotgun (WGS) entry which is preliminary data.</text>
</comment>
<evidence type="ECO:0000313" key="1">
    <source>
        <dbReference type="EMBL" id="ETX02940.1"/>
    </source>
</evidence>
<feature type="non-terminal residue" evidence="1">
    <location>
        <position position="1"/>
    </location>
</feature>
<sequence length="100" mass="11447">PIVILELQYLYEIGRTTAPGRNVIEDLAQSVGLKVCDEPFPSIITQAAEQTWTRDPFDRIIVGHAALRQQILVTKDQHIFAHYPLAFGLYHRDVWLSHSH</sequence>
<dbReference type="EMBL" id="AZHX01001479">
    <property type="protein sequence ID" value="ETX02940.1"/>
    <property type="molecule type" value="Genomic_DNA"/>
</dbReference>
<evidence type="ECO:0008006" key="3">
    <source>
        <dbReference type="Google" id="ProtNLM"/>
    </source>
</evidence>
<protein>
    <recommendedName>
        <fullName evidence="3">PIN domain-containing protein</fullName>
    </recommendedName>
</protein>
<reference evidence="1 2" key="1">
    <citation type="journal article" date="2014" name="Nature">
        <title>An environmental bacterial taxon with a large and distinct metabolic repertoire.</title>
        <authorList>
            <person name="Wilson M.C."/>
            <person name="Mori T."/>
            <person name="Ruckert C."/>
            <person name="Uria A.R."/>
            <person name="Helf M.J."/>
            <person name="Takada K."/>
            <person name="Gernert C."/>
            <person name="Steffens U.A."/>
            <person name="Heycke N."/>
            <person name="Schmitt S."/>
            <person name="Rinke C."/>
            <person name="Helfrich E.J."/>
            <person name="Brachmann A.O."/>
            <person name="Gurgui C."/>
            <person name="Wakimoto T."/>
            <person name="Kracht M."/>
            <person name="Crusemann M."/>
            <person name="Hentschel U."/>
            <person name="Abe I."/>
            <person name="Matsunaga S."/>
            <person name="Kalinowski J."/>
            <person name="Takeyama H."/>
            <person name="Piel J."/>
        </authorList>
    </citation>
    <scope>NUCLEOTIDE SEQUENCE [LARGE SCALE GENOMIC DNA]</scope>
    <source>
        <strain evidence="2">TSY2</strain>
    </source>
</reference>
<evidence type="ECO:0000313" key="2">
    <source>
        <dbReference type="Proteomes" id="UP000019140"/>
    </source>
</evidence>
<name>W4LYD1_9BACT</name>
<dbReference type="AlphaFoldDB" id="W4LYD1"/>
<dbReference type="HOGENOM" id="CLU_2297411_0_0_7"/>
<accession>W4LYD1</accession>
<dbReference type="InterPro" id="IPR029060">
    <property type="entry name" value="PIN-like_dom_sf"/>
</dbReference>
<proteinExistence type="predicted"/>